<comment type="caution">
    <text evidence="1">The sequence shown here is derived from an EMBL/GenBank/DDBJ whole genome shotgun (WGS) entry which is preliminary data.</text>
</comment>
<protein>
    <submittedName>
        <fullName evidence="1">Uncharacterized protein</fullName>
    </submittedName>
</protein>
<name>A0AAN8MC12_9TELE</name>
<dbReference type="EMBL" id="JAGTTL010000002">
    <property type="protein sequence ID" value="KAK6327609.1"/>
    <property type="molecule type" value="Genomic_DNA"/>
</dbReference>
<organism evidence="1 2">
    <name type="scientific">Coregonus suidteri</name>
    <dbReference type="NCBI Taxonomy" id="861788"/>
    <lineage>
        <taxon>Eukaryota</taxon>
        <taxon>Metazoa</taxon>
        <taxon>Chordata</taxon>
        <taxon>Craniata</taxon>
        <taxon>Vertebrata</taxon>
        <taxon>Euteleostomi</taxon>
        <taxon>Actinopterygii</taxon>
        <taxon>Neopterygii</taxon>
        <taxon>Teleostei</taxon>
        <taxon>Protacanthopterygii</taxon>
        <taxon>Salmoniformes</taxon>
        <taxon>Salmonidae</taxon>
        <taxon>Coregoninae</taxon>
        <taxon>Coregonus</taxon>
    </lineage>
</organism>
<evidence type="ECO:0000313" key="2">
    <source>
        <dbReference type="Proteomes" id="UP001356427"/>
    </source>
</evidence>
<proteinExistence type="predicted"/>
<gene>
    <name evidence="1" type="ORF">J4Q44_G00032540</name>
</gene>
<reference evidence="1 2" key="1">
    <citation type="submission" date="2021-04" db="EMBL/GenBank/DDBJ databases">
        <authorList>
            <person name="De Guttry C."/>
            <person name="Zahm M."/>
            <person name="Klopp C."/>
            <person name="Cabau C."/>
            <person name="Louis A."/>
            <person name="Berthelot C."/>
            <person name="Parey E."/>
            <person name="Roest Crollius H."/>
            <person name="Montfort J."/>
            <person name="Robinson-Rechavi M."/>
            <person name="Bucao C."/>
            <person name="Bouchez O."/>
            <person name="Gislard M."/>
            <person name="Lluch J."/>
            <person name="Milhes M."/>
            <person name="Lampietro C."/>
            <person name="Lopez Roques C."/>
            <person name="Donnadieu C."/>
            <person name="Braasch I."/>
            <person name="Desvignes T."/>
            <person name="Postlethwait J."/>
            <person name="Bobe J."/>
            <person name="Wedekind C."/>
            <person name="Guiguen Y."/>
        </authorList>
    </citation>
    <scope>NUCLEOTIDE SEQUENCE [LARGE SCALE GENOMIC DNA]</scope>
    <source>
        <strain evidence="1">Cs_M1</strain>
        <tissue evidence="1">Blood</tissue>
    </source>
</reference>
<evidence type="ECO:0000313" key="1">
    <source>
        <dbReference type="EMBL" id="KAK6327609.1"/>
    </source>
</evidence>
<keyword evidence="2" id="KW-1185">Reference proteome</keyword>
<sequence length="103" mass="12215">MGLFEQQLSCRERERGMIVERVGEKVRRMDRELSLSHNLKRLKKSVGVCGWMDHLYSHTHCHEKQRTYADYILLYTTEKTQLKKFNIYNFLLTSITGWTMGGS</sequence>
<dbReference type="AlphaFoldDB" id="A0AAN8MC12"/>
<dbReference type="Proteomes" id="UP001356427">
    <property type="component" value="Unassembled WGS sequence"/>
</dbReference>
<accession>A0AAN8MC12</accession>